<proteinExistence type="inferred from homology"/>
<dbReference type="AlphaFoldDB" id="A0A451DB37"/>
<dbReference type="InterPro" id="IPR020103">
    <property type="entry name" value="PsdUridine_synth_cat_dom_sf"/>
</dbReference>
<organism evidence="9 10">
    <name type="scientific">Buchnera aphidicola</name>
    <name type="common">Cinara laricifoliae</name>
    <dbReference type="NCBI Taxonomy" id="2518977"/>
    <lineage>
        <taxon>Bacteria</taxon>
        <taxon>Pseudomonadati</taxon>
        <taxon>Pseudomonadota</taxon>
        <taxon>Gammaproteobacteria</taxon>
        <taxon>Enterobacterales</taxon>
        <taxon>Erwiniaceae</taxon>
        <taxon>Buchnera</taxon>
    </lineage>
</organism>
<dbReference type="FunFam" id="3.30.70.580:FF:000001">
    <property type="entry name" value="tRNA pseudouridine synthase A"/>
    <property type="match status" value="1"/>
</dbReference>
<evidence type="ECO:0000256" key="6">
    <source>
        <dbReference type="PIRSR" id="PIRSR001430-2"/>
    </source>
</evidence>
<dbReference type="RefSeq" id="WP_154061481.1">
    <property type="nucleotide sequence ID" value="NZ_LR217717.1"/>
</dbReference>
<evidence type="ECO:0000256" key="2">
    <source>
        <dbReference type="ARBA" id="ARBA00022694"/>
    </source>
</evidence>
<comment type="catalytic activity">
    <reaction evidence="4 7">
        <text>uridine(38/39/40) in tRNA = pseudouridine(38/39/40) in tRNA</text>
        <dbReference type="Rhea" id="RHEA:22376"/>
        <dbReference type="Rhea" id="RHEA-COMP:10085"/>
        <dbReference type="Rhea" id="RHEA-COMP:10087"/>
        <dbReference type="ChEBI" id="CHEBI:65314"/>
        <dbReference type="ChEBI" id="CHEBI:65315"/>
        <dbReference type="EC" id="5.4.99.12"/>
    </reaction>
</comment>
<dbReference type="EMBL" id="LR217717">
    <property type="protein sequence ID" value="VFP83621.1"/>
    <property type="molecule type" value="Genomic_DNA"/>
</dbReference>
<feature type="domain" description="Pseudouridine synthase I TruA alpha/beta" evidence="8">
    <location>
        <begin position="8"/>
        <end position="102"/>
    </location>
</feature>
<comment type="similarity">
    <text evidence="1 4 7">Belongs to the tRNA pseudouridine synthase TruA family.</text>
</comment>
<evidence type="ECO:0000256" key="3">
    <source>
        <dbReference type="ARBA" id="ARBA00023235"/>
    </source>
</evidence>
<dbReference type="NCBIfam" id="TIGR00071">
    <property type="entry name" value="hisT_truA"/>
    <property type="match status" value="1"/>
</dbReference>
<comment type="subunit">
    <text evidence="4">Homodimer.</text>
</comment>
<dbReference type="HAMAP" id="MF_00171">
    <property type="entry name" value="TruA"/>
    <property type="match status" value="1"/>
</dbReference>
<dbReference type="OrthoDB" id="9811823at2"/>
<protein>
    <recommendedName>
        <fullName evidence="4">tRNA pseudouridine synthase A</fullName>
        <ecNumber evidence="4">5.4.99.12</ecNumber>
    </recommendedName>
    <alternativeName>
        <fullName evidence="4">tRNA pseudouridine(38-40) synthase</fullName>
    </alternativeName>
    <alternativeName>
        <fullName evidence="4">tRNA pseudouridylate synthase I</fullName>
    </alternativeName>
    <alternativeName>
        <fullName evidence="4">tRNA-uridine isomerase I</fullName>
    </alternativeName>
</protein>
<keyword evidence="2 4" id="KW-0819">tRNA processing</keyword>
<keyword evidence="3 4" id="KW-0413">Isomerase</keyword>
<dbReference type="InterPro" id="IPR020095">
    <property type="entry name" value="PsdUridine_synth_TruA_C"/>
</dbReference>
<evidence type="ECO:0000313" key="9">
    <source>
        <dbReference type="EMBL" id="VFP83621.1"/>
    </source>
</evidence>
<comment type="caution">
    <text evidence="4">Lacks conserved residue(s) required for the propagation of feature annotation.</text>
</comment>
<feature type="binding site" evidence="4 6">
    <location>
        <position position="109"/>
    </location>
    <ligand>
        <name>substrate</name>
    </ligand>
</feature>
<dbReference type="PANTHER" id="PTHR11142:SF0">
    <property type="entry name" value="TRNA PSEUDOURIDINE SYNTHASE-LIKE 1"/>
    <property type="match status" value="1"/>
</dbReference>
<dbReference type="InterPro" id="IPR001406">
    <property type="entry name" value="PsdUridine_synth_TruA"/>
</dbReference>
<dbReference type="GO" id="GO:0031119">
    <property type="term" value="P:tRNA pseudouridine synthesis"/>
    <property type="evidence" value="ECO:0007669"/>
    <property type="project" value="UniProtKB-UniRule"/>
</dbReference>
<name>A0A451DB37_9GAMM</name>
<evidence type="ECO:0000256" key="7">
    <source>
        <dbReference type="RuleBase" id="RU003792"/>
    </source>
</evidence>
<evidence type="ECO:0000256" key="1">
    <source>
        <dbReference type="ARBA" id="ARBA00009375"/>
    </source>
</evidence>
<accession>A0A451DB37</accession>
<dbReference type="EC" id="5.4.99.12" evidence="4"/>
<evidence type="ECO:0000256" key="5">
    <source>
        <dbReference type="PIRSR" id="PIRSR001430-1"/>
    </source>
</evidence>
<evidence type="ECO:0000259" key="8">
    <source>
        <dbReference type="Pfam" id="PF01416"/>
    </source>
</evidence>
<feature type="active site" description="Nucleophile" evidence="4 5">
    <location>
        <position position="51"/>
    </location>
</feature>
<dbReference type="SUPFAM" id="SSF55120">
    <property type="entry name" value="Pseudouridine synthase"/>
    <property type="match status" value="1"/>
</dbReference>
<comment type="function">
    <text evidence="4">Formation of pseudouridine at positions 38, 39 and 40 in the anticodon stem and loop of transfer RNAs.</text>
</comment>
<dbReference type="Pfam" id="PF01416">
    <property type="entry name" value="PseudoU_synth_1"/>
    <property type="match status" value="2"/>
</dbReference>
<sequence length="262" mass="30266">MKFVFGLEYDGSMYFGWQRQKSILTIQGCLEWALSKIANYKVDIVCAGRTDRGVHAIMQIAHFSTHIVRSPTVWLNGMNALLPNNITVLWLKEISSDFNARFSALSRSYRYIILNRKTRSSFLTKYCLHVKNTLDIKKMQIGSKWIVGQHDFTSFRSSGCQSFSPNRTVISLIVYRVYNFIIIDITANSFLYHMVRNIVGCLIVVGLSKHNTLWIKQVLSSKDIKKNYSTVPSQGLYFLSVTYHKDYCIPTTSNLFKYMDLF</sequence>
<dbReference type="InterPro" id="IPR020094">
    <property type="entry name" value="TruA/RsuA/RluB/E/F_N"/>
</dbReference>
<dbReference type="PIRSF" id="PIRSF001430">
    <property type="entry name" value="tRNA_psdUrid_synth"/>
    <property type="match status" value="1"/>
</dbReference>
<dbReference type="Gene3D" id="3.30.70.660">
    <property type="entry name" value="Pseudouridine synthase I, catalytic domain, C-terminal subdomain"/>
    <property type="match status" value="1"/>
</dbReference>
<dbReference type="GO" id="GO:0003723">
    <property type="term" value="F:RNA binding"/>
    <property type="evidence" value="ECO:0007669"/>
    <property type="project" value="InterPro"/>
</dbReference>
<evidence type="ECO:0000313" key="10">
    <source>
        <dbReference type="Proteomes" id="UP000294349"/>
    </source>
</evidence>
<gene>
    <name evidence="4 9" type="primary">truA</name>
    <name evidence="9" type="ORF">BUCILAFE3058_136</name>
</gene>
<dbReference type="Gene3D" id="3.30.70.580">
    <property type="entry name" value="Pseudouridine synthase I, catalytic domain, N-terminal subdomain"/>
    <property type="match status" value="1"/>
</dbReference>
<dbReference type="Proteomes" id="UP000294349">
    <property type="component" value="Chromosome"/>
</dbReference>
<reference evidence="9 10" key="1">
    <citation type="submission" date="2019-02" db="EMBL/GenBank/DDBJ databases">
        <authorList>
            <person name="Manzano-Marin A."/>
            <person name="Manzano-Marin A."/>
        </authorList>
    </citation>
    <scope>NUCLEOTIDE SEQUENCE [LARGE SCALE GENOMIC DNA]</scope>
    <source>
        <strain evidence="9 10">BuCilaricifoliae</strain>
    </source>
</reference>
<feature type="domain" description="Pseudouridine synthase I TruA alpha/beta" evidence="8">
    <location>
        <begin position="147"/>
        <end position="243"/>
    </location>
</feature>
<dbReference type="InterPro" id="IPR020097">
    <property type="entry name" value="PsdUridine_synth_TruA_a/b_dom"/>
</dbReference>
<dbReference type="GO" id="GO:0160147">
    <property type="term" value="F:tRNA pseudouridine(38-40) synthase activity"/>
    <property type="evidence" value="ECO:0007669"/>
    <property type="project" value="UniProtKB-EC"/>
</dbReference>
<evidence type="ECO:0000256" key="4">
    <source>
        <dbReference type="HAMAP-Rule" id="MF_00171"/>
    </source>
</evidence>
<dbReference type="PANTHER" id="PTHR11142">
    <property type="entry name" value="PSEUDOURIDYLATE SYNTHASE"/>
    <property type="match status" value="1"/>
</dbReference>
<dbReference type="CDD" id="cd02570">
    <property type="entry name" value="PseudoU_synth_EcTruA"/>
    <property type="match status" value="1"/>
</dbReference>